<reference evidence="7" key="1">
    <citation type="submission" date="2023-01" db="EMBL/GenBank/DDBJ databases">
        <title>Genome analysis of 13 Lactobacillus isolated from gut of wild boar.</title>
        <authorList>
            <person name="Papp P."/>
            <person name="Libisch B."/>
            <person name="Nagy T."/>
            <person name="Olasz F."/>
        </authorList>
    </citation>
    <scope>NUCLEOTIDE SEQUENCE</scope>
    <source>
        <strain evidence="7">F146</strain>
    </source>
</reference>
<dbReference type="EMBL" id="JAQONE010000027">
    <property type="protein sequence ID" value="MDC2830694.1"/>
    <property type="molecule type" value="Genomic_DNA"/>
</dbReference>
<comment type="subcellular location">
    <subcellularLocation>
        <location evidence="1">Cell membrane</location>
        <topology evidence="1">Multi-pass membrane protein</topology>
    </subcellularLocation>
</comment>
<keyword evidence="5 6" id="KW-0472">Membrane</keyword>
<feature type="transmembrane region" description="Helical" evidence="6">
    <location>
        <begin position="205"/>
        <end position="222"/>
    </location>
</feature>
<feature type="transmembrane region" description="Helical" evidence="6">
    <location>
        <begin position="131"/>
        <end position="153"/>
    </location>
</feature>
<accession>A0AAJ1HW83</accession>
<dbReference type="GO" id="GO:0005886">
    <property type="term" value="C:plasma membrane"/>
    <property type="evidence" value="ECO:0007669"/>
    <property type="project" value="UniProtKB-SubCell"/>
</dbReference>
<comment type="caution">
    <text evidence="7">The sequence shown here is derived from an EMBL/GenBank/DDBJ whole genome shotgun (WGS) entry which is preliminary data.</text>
</comment>
<feature type="transmembrane region" description="Helical" evidence="6">
    <location>
        <begin position="92"/>
        <end position="110"/>
    </location>
</feature>
<evidence type="ECO:0000256" key="2">
    <source>
        <dbReference type="ARBA" id="ARBA00022475"/>
    </source>
</evidence>
<keyword evidence="4 6" id="KW-1133">Transmembrane helix</keyword>
<name>A0AAJ1HW83_LIMMU</name>
<evidence type="ECO:0000256" key="1">
    <source>
        <dbReference type="ARBA" id="ARBA00004651"/>
    </source>
</evidence>
<evidence type="ECO:0000313" key="7">
    <source>
        <dbReference type="EMBL" id="MDC2830694.1"/>
    </source>
</evidence>
<evidence type="ECO:0000256" key="3">
    <source>
        <dbReference type="ARBA" id="ARBA00022692"/>
    </source>
</evidence>
<proteinExistence type="predicted"/>
<feature type="transmembrane region" description="Helical" evidence="6">
    <location>
        <begin position="31"/>
        <end position="50"/>
    </location>
</feature>
<organism evidence="7 8">
    <name type="scientific">Limosilactobacillus mucosae</name>
    <name type="common">Lactobacillus mucosae</name>
    <dbReference type="NCBI Taxonomy" id="97478"/>
    <lineage>
        <taxon>Bacteria</taxon>
        <taxon>Bacillati</taxon>
        <taxon>Bacillota</taxon>
        <taxon>Bacilli</taxon>
        <taxon>Lactobacillales</taxon>
        <taxon>Lactobacillaceae</taxon>
        <taxon>Limosilactobacillus</taxon>
    </lineage>
</organism>
<sequence length="318" mass="36030">MDKKPNKIKNFVLLFIKHFTMAQVSASASVLAYYTLLSVFPAIIVVGNLLPMMGLDAKTVLDYLQTAIPESVYDFLRPIISDFLQHGNGGTLTLGAIVALWSTSLGIAAFQRSVNHAYGIAENQNPIINRAVSFLWMLVILLIVTTLVILYGLGEQTLNSLQPILGFSTKYVMFFRSIKWPVTFWALFVLLTLLYYFVPNALVKLRYVIPGALIADLLWMGLSRVFSYYTMIFAHNITSYKTIGAFIVLMIWLDLSGMVIMIGATINATLQDAHDGEIKEKKHLWQYVRKMRHREFNDRYQYGQHQLGSPKDSGNQKQ</sequence>
<gene>
    <name evidence="7" type="ORF">PO250_10460</name>
</gene>
<evidence type="ECO:0000256" key="4">
    <source>
        <dbReference type="ARBA" id="ARBA00022989"/>
    </source>
</evidence>
<dbReference type="PANTHER" id="PTHR30213">
    <property type="entry name" value="INNER MEMBRANE PROTEIN YHJD"/>
    <property type="match status" value="1"/>
</dbReference>
<dbReference type="AlphaFoldDB" id="A0AAJ1HW83"/>
<keyword evidence="3 6" id="KW-0812">Transmembrane</keyword>
<dbReference type="InterPro" id="IPR017039">
    <property type="entry name" value="Virul_fac_BrkB"/>
</dbReference>
<dbReference type="Pfam" id="PF03631">
    <property type="entry name" value="Virul_fac_BrkB"/>
    <property type="match status" value="1"/>
</dbReference>
<evidence type="ECO:0000256" key="6">
    <source>
        <dbReference type="SAM" id="Phobius"/>
    </source>
</evidence>
<protein>
    <submittedName>
        <fullName evidence="7">YihY/virulence factor BrkB family protein</fullName>
    </submittedName>
</protein>
<feature type="transmembrane region" description="Helical" evidence="6">
    <location>
        <begin position="178"/>
        <end position="198"/>
    </location>
</feature>
<dbReference type="PIRSF" id="PIRSF035875">
    <property type="entry name" value="RNase_BN"/>
    <property type="match status" value="1"/>
</dbReference>
<dbReference type="NCBIfam" id="TIGR00765">
    <property type="entry name" value="yihY_not_rbn"/>
    <property type="match status" value="1"/>
</dbReference>
<dbReference type="RefSeq" id="WP_272225877.1">
    <property type="nucleotide sequence ID" value="NZ_JAQONE010000027.1"/>
</dbReference>
<dbReference type="Proteomes" id="UP001220670">
    <property type="component" value="Unassembled WGS sequence"/>
</dbReference>
<evidence type="ECO:0000256" key="5">
    <source>
        <dbReference type="ARBA" id="ARBA00023136"/>
    </source>
</evidence>
<feature type="transmembrane region" description="Helical" evidence="6">
    <location>
        <begin position="242"/>
        <end position="264"/>
    </location>
</feature>
<evidence type="ECO:0000313" key="8">
    <source>
        <dbReference type="Proteomes" id="UP001220670"/>
    </source>
</evidence>
<keyword evidence="2" id="KW-1003">Cell membrane</keyword>
<dbReference type="PANTHER" id="PTHR30213:SF0">
    <property type="entry name" value="UPF0761 MEMBRANE PROTEIN YIHY"/>
    <property type="match status" value="1"/>
</dbReference>